<dbReference type="EMBL" id="LCDF01000010">
    <property type="protein sequence ID" value="KKS48288.1"/>
    <property type="molecule type" value="Genomic_DNA"/>
</dbReference>
<dbReference type="AlphaFoldDB" id="A0A0G1CFF6"/>
<evidence type="ECO:0000256" key="4">
    <source>
        <dbReference type="ARBA" id="ARBA00022679"/>
    </source>
</evidence>
<feature type="binding site" evidence="6">
    <location>
        <position position="80"/>
    </location>
    <ligand>
        <name>S-adenosyl-L-methionine</name>
        <dbReference type="ChEBI" id="CHEBI:59789"/>
    </ligand>
</feature>
<evidence type="ECO:0000256" key="5">
    <source>
        <dbReference type="ARBA" id="ARBA00022691"/>
    </source>
</evidence>
<evidence type="ECO:0000256" key="3">
    <source>
        <dbReference type="ARBA" id="ARBA00022603"/>
    </source>
</evidence>
<dbReference type="GO" id="GO:0071424">
    <property type="term" value="F:rRNA (cytosine-N4-)-methyltransferase activity"/>
    <property type="evidence" value="ECO:0007669"/>
    <property type="project" value="UniProtKB-UniRule"/>
</dbReference>
<dbReference type="EC" id="2.1.1.199" evidence="6"/>
<evidence type="ECO:0000256" key="6">
    <source>
        <dbReference type="HAMAP-Rule" id="MF_01007"/>
    </source>
</evidence>
<protein>
    <recommendedName>
        <fullName evidence="6">Ribosomal RNA small subunit methyltransferase H</fullName>
        <ecNumber evidence="6">2.1.1.199</ecNumber>
    </recommendedName>
    <alternativeName>
        <fullName evidence="6">16S rRNA m(4)C1402 methyltransferase</fullName>
    </alternativeName>
    <alternativeName>
        <fullName evidence="6">rRNA (cytosine-N(4)-)-methyltransferase RsmH</fullName>
    </alternativeName>
</protein>
<gene>
    <name evidence="6" type="primary">rsmH</name>
    <name evidence="7" type="ORF">UV11_C0010G0019</name>
</gene>
<keyword evidence="5 6" id="KW-0949">S-adenosyl-L-methionine</keyword>
<name>A0A0G1CFF6_9BACT</name>
<comment type="caution">
    <text evidence="7">The sequence shown here is derived from an EMBL/GenBank/DDBJ whole genome shotgun (WGS) entry which is preliminary data.</text>
</comment>
<dbReference type="GO" id="GO:0005737">
    <property type="term" value="C:cytoplasm"/>
    <property type="evidence" value="ECO:0007669"/>
    <property type="project" value="UniProtKB-SubCell"/>
</dbReference>
<dbReference type="PIRSF" id="PIRSF004486">
    <property type="entry name" value="MraW"/>
    <property type="match status" value="1"/>
</dbReference>
<reference evidence="7" key="1">
    <citation type="journal article" date="2015" name="Nature">
        <title>rRNA introns, odd ribosomes, and small enigmatic genomes across a large radiation of phyla.</title>
        <authorList>
            <person name="Brown C.T."/>
            <person name="Hug L.A."/>
            <person name="Thomas B.C."/>
            <person name="Sharon I."/>
            <person name="Castelle C.J."/>
            <person name="Singh A."/>
            <person name="Wilkins M.J."/>
            <person name="Williams K.H."/>
            <person name="Banfield J.F."/>
        </authorList>
    </citation>
    <scope>NUCLEOTIDE SEQUENCE [LARGE SCALE GENOMIC DNA]</scope>
</reference>
<keyword evidence="2 6" id="KW-0698">rRNA processing</keyword>
<dbReference type="SUPFAM" id="SSF81799">
    <property type="entry name" value="Putative methyltransferase TM0872, insert domain"/>
    <property type="match status" value="1"/>
</dbReference>
<feature type="binding site" evidence="6">
    <location>
        <position position="54"/>
    </location>
    <ligand>
        <name>S-adenosyl-L-methionine</name>
        <dbReference type="ChEBI" id="CHEBI:59789"/>
    </ligand>
</feature>
<comment type="subcellular location">
    <subcellularLocation>
        <location evidence="6">Cytoplasm</location>
    </subcellularLocation>
</comment>
<evidence type="ECO:0000256" key="2">
    <source>
        <dbReference type="ARBA" id="ARBA00022552"/>
    </source>
</evidence>
<evidence type="ECO:0000313" key="7">
    <source>
        <dbReference type="EMBL" id="KKS48288.1"/>
    </source>
</evidence>
<comment type="function">
    <text evidence="6">Specifically methylates the N4 position of cytidine in position 1402 (C1402) of 16S rRNA.</text>
</comment>
<comment type="catalytic activity">
    <reaction evidence="6">
        <text>cytidine(1402) in 16S rRNA + S-adenosyl-L-methionine = N(4)-methylcytidine(1402) in 16S rRNA + S-adenosyl-L-homocysteine + H(+)</text>
        <dbReference type="Rhea" id="RHEA:42928"/>
        <dbReference type="Rhea" id="RHEA-COMP:10286"/>
        <dbReference type="Rhea" id="RHEA-COMP:10287"/>
        <dbReference type="ChEBI" id="CHEBI:15378"/>
        <dbReference type="ChEBI" id="CHEBI:57856"/>
        <dbReference type="ChEBI" id="CHEBI:59789"/>
        <dbReference type="ChEBI" id="CHEBI:74506"/>
        <dbReference type="ChEBI" id="CHEBI:82748"/>
        <dbReference type="EC" id="2.1.1.199"/>
    </reaction>
</comment>
<dbReference type="GO" id="GO:0070475">
    <property type="term" value="P:rRNA base methylation"/>
    <property type="evidence" value="ECO:0007669"/>
    <property type="project" value="UniProtKB-UniRule"/>
</dbReference>
<dbReference type="HAMAP" id="MF_01007">
    <property type="entry name" value="16SrRNA_methyltr_H"/>
    <property type="match status" value="1"/>
</dbReference>
<keyword evidence="3 6" id="KW-0489">Methyltransferase</keyword>
<dbReference type="PANTHER" id="PTHR11265">
    <property type="entry name" value="S-ADENOSYL-METHYLTRANSFERASE MRAW"/>
    <property type="match status" value="1"/>
</dbReference>
<comment type="similarity">
    <text evidence="1 6">Belongs to the methyltransferase superfamily. RsmH family.</text>
</comment>
<keyword evidence="6" id="KW-0963">Cytoplasm</keyword>
<feature type="binding site" evidence="6">
    <location>
        <position position="107"/>
    </location>
    <ligand>
        <name>S-adenosyl-L-methionine</name>
        <dbReference type="ChEBI" id="CHEBI:59789"/>
    </ligand>
</feature>
<evidence type="ECO:0000256" key="1">
    <source>
        <dbReference type="ARBA" id="ARBA00010396"/>
    </source>
</evidence>
<dbReference type="Gene3D" id="3.40.50.150">
    <property type="entry name" value="Vaccinia Virus protein VP39"/>
    <property type="match status" value="1"/>
</dbReference>
<dbReference type="InterPro" id="IPR002903">
    <property type="entry name" value="RsmH"/>
</dbReference>
<accession>A0A0G1CFF6</accession>
<sequence>MKHEIHVPVLVEEVINGLNIKKNSVVIDATADGGGHSREILKKMGPEARLLCLDWDKEMTERLENEFRNDERVKIIQSNFSLVEKMARTLRYRPDAIFFDLGLSSFQLQASGRGFSFLKDEPLKMTYDENTHPNAKEIVNKFSEEELGEIIKEYGEERLWRKISKAITEQRKRRPIETSKELADTILRSVPRRGKIHPATKTFQALRTFANKELENIKVGLDGAWNVLEPEGRICVISFHSLEDRIVKRFFKGKVAEQKAILINKKVITPAREEITQNPRSRSSKLRIIQKI</sequence>
<dbReference type="Pfam" id="PF01795">
    <property type="entry name" value="Methyltransf_5"/>
    <property type="match status" value="1"/>
</dbReference>
<dbReference type="PATRIC" id="fig|1618659.3.peg.433"/>
<dbReference type="SUPFAM" id="SSF53335">
    <property type="entry name" value="S-adenosyl-L-methionine-dependent methyltransferases"/>
    <property type="match status" value="1"/>
</dbReference>
<dbReference type="Proteomes" id="UP000034036">
    <property type="component" value="Unassembled WGS sequence"/>
</dbReference>
<dbReference type="InterPro" id="IPR023397">
    <property type="entry name" value="SAM-dep_MeTrfase_MraW_recog"/>
</dbReference>
<feature type="binding site" evidence="6">
    <location>
        <begin position="34"/>
        <end position="36"/>
    </location>
    <ligand>
        <name>S-adenosyl-L-methionine</name>
        <dbReference type="ChEBI" id="CHEBI:59789"/>
    </ligand>
</feature>
<dbReference type="InterPro" id="IPR029063">
    <property type="entry name" value="SAM-dependent_MTases_sf"/>
</dbReference>
<dbReference type="PANTHER" id="PTHR11265:SF0">
    <property type="entry name" value="12S RRNA N4-METHYLCYTIDINE METHYLTRANSFERASE"/>
    <property type="match status" value="1"/>
</dbReference>
<evidence type="ECO:0000313" key="8">
    <source>
        <dbReference type="Proteomes" id="UP000034036"/>
    </source>
</evidence>
<proteinExistence type="inferred from homology"/>
<keyword evidence="4 6" id="KW-0808">Transferase</keyword>
<dbReference type="NCBIfam" id="TIGR00006">
    <property type="entry name" value="16S rRNA (cytosine(1402)-N(4))-methyltransferase RsmH"/>
    <property type="match status" value="1"/>
</dbReference>
<organism evidence="7 8">
    <name type="scientific">Candidatus Giovannonibacteria bacterium GW2011_GWF2_42_19</name>
    <dbReference type="NCBI Taxonomy" id="1618659"/>
    <lineage>
        <taxon>Bacteria</taxon>
        <taxon>Candidatus Giovannoniibacteriota</taxon>
    </lineage>
</organism>
<dbReference type="STRING" id="1618659.UV11_C0010G0019"/>
<feature type="binding site" evidence="6">
    <location>
        <position position="100"/>
    </location>
    <ligand>
        <name>S-adenosyl-L-methionine</name>
        <dbReference type="ChEBI" id="CHEBI:59789"/>
    </ligand>
</feature>
<dbReference type="Gene3D" id="1.10.150.170">
    <property type="entry name" value="Putative methyltransferase TM0872, insert domain"/>
    <property type="match status" value="1"/>
</dbReference>